<feature type="transmembrane region" description="Helical" evidence="1">
    <location>
        <begin position="33"/>
        <end position="52"/>
    </location>
</feature>
<feature type="transmembrane region" description="Helical" evidence="1">
    <location>
        <begin position="190"/>
        <end position="212"/>
    </location>
</feature>
<proteinExistence type="predicted"/>
<keyword evidence="1" id="KW-1133">Transmembrane helix</keyword>
<keyword evidence="1" id="KW-0812">Transmembrane</keyword>
<organism evidence="2 3">
    <name type="scientific">Pterulicium gracile</name>
    <dbReference type="NCBI Taxonomy" id="1884261"/>
    <lineage>
        <taxon>Eukaryota</taxon>
        <taxon>Fungi</taxon>
        <taxon>Dikarya</taxon>
        <taxon>Basidiomycota</taxon>
        <taxon>Agaricomycotina</taxon>
        <taxon>Agaricomycetes</taxon>
        <taxon>Agaricomycetidae</taxon>
        <taxon>Agaricales</taxon>
        <taxon>Pleurotineae</taxon>
        <taxon>Pterulaceae</taxon>
        <taxon>Pterulicium</taxon>
    </lineage>
</organism>
<keyword evidence="3" id="KW-1185">Reference proteome</keyword>
<evidence type="ECO:0000313" key="3">
    <source>
        <dbReference type="Proteomes" id="UP000305067"/>
    </source>
</evidence>
<dbReference type="Proteomes" id="UP000305067">
    <property type="component" value="Unassembled WGS sequence"/>
</dbReference>
<keyword evidence="1" id="KW-0472">Membrane</keyword>
<feature type="transmembrane region" description="Helical" evidence="1">
    <location>
        <begin position="147"/>
        <end position="170"/>
    </location>
</feature>
<accession>A0A5C3QGQ2</accession>
<feature type="transmembrane region" description="Helical" evidence="1">
    <location>
        <begin position="64"/>
        <end position="86"/>
    </location>
</feature>
<sequence>MHVVHSFGEWFNAMYRVLVRYDYQYRVAGNPKVLVHALGSALVTEAMVCYRAMNTWGLFRVRLFSFLIMAVMSFLTFGALGCWLVFANLKAKREELYSYPISTFSNIDESTLLVTGAVASICVNLFATGIILYLARENHCVVKPKLRVIQVVWSIMESGLVLAVLQIGNFGLRLAGLPTEAHAYGRHDTVGAALIFWGHLILGFYAPIIWLVNVYEDEDEVAWIIHETKEVDVQPEASVCDVSKVELKDTNDASEKGAEV</sequence>
<evidence type="ECO:0000313" key="2">
    <source>
        <dbReference type="EMBL" id="TFL00310.1"/>
    </source>
</evidence>
<feature type="transmembrane region" description="Helical" evidence="1">
    <location>
        <begin position="112"/>
        <end position="135"/>
    </location>
</feature>
<name>A0A5C3QGQ2_9AGAR</name>
<reference evidence="2 3" key="1">
    <citation type="journal article" date="2019" name="Nat. Ecol. Evol.">
        <title>Megaphylogeny resolves global patterns of mushroom evolution.</title>
        <authorList>
            <person name="Varga T."/>
            <person name="Krizsan K."/>
            <person name="Foldi C."/>
            <person name="Dima B."/>
            <person name="Sanchez-Garcia M."/>
            <person name="Sanchez-Ramirez S."/>
            <person name="Szollosi G.J."/>
            <person name="Szarkandi J.G."/>
            <person name="Papp V."/>
            <person name="Albert L."/>
            <person name="Andreopoulos W."/>
            <person name="Angelini C."/>
            <person name="Antonin V."/>
            <person name="Barry K.W."/>
            <person name="Bougher N.L."/>
            <person name="Buchanan P."/>
            <person name="Buyck B."/>
            <person name="Bense V."/>
            <person name="Catcheside P."/>
            <person name="Chovatia M."/>
            <person name="Cooper J."/>
            <person name="Damon W."/>
            <person name="Desjardin D."/>
            <person name="Finy P."/>
            <person name="Geml J."/>
            <person name="Haridas S."/>
            <person name="Hughes K."/>
            <person name="Justo A."/>
            <person name="Karasinski D."/>
            <person name="Kautmanova I."/>
            <person name="Kiss B."/>
            <person name="Kocsube S."/>
            <person name="Kotiranta H."/>
            <person name="LaButti K.M."/>
            <person name="Lechner B.E."/>
            <person name="Liimatainen K."/>
            <person name="Lipzen A."/>
            <person name="Lukacs Z."/>
            <person name="Mihaltcheva S."/>
            <person name="Morgado L.N."/>
            <person name="Niskanen T."/>
            <person name="Noordeloos M.E."/>
            <person name="Ohm R.A."/>
            <person name="Ortiz-Santana B."/>
            <person name="Ovrebo C."/>
            <person name="Racz N."/>
            <person name="Riley R."/>
            <person name="Savchenko A."/>
            <person name="Shiryaev A."/>
            <person name="Soop K."/>
            <person name="Spirin V."/>
            <person name="Szebenyi C."/>
            <person name="Tomsovsky M."/>
            <person name="Tulloss R.E."/>
            <person name="Uehling J."/>
            <person name="Grigoriev I.V."/>
            <person name="Vagvolgyi C."/>
            <person name="Papp T."/>
            <person name="Martin F.M."/>
            <person name="Miettinen O."/>
            <person name="Hibbett D.S."/>
            <person name="Nagy L.G."/>
        </authorList>
    </citation>
    <scope>NUCLEOTIDE SEQUENCE [LARGE SCALE GENOMIC DNA]</scope>
    <source>
        <strain evidence="2 3">CBS 309.79</strain>
    </source>
</reference>
<protein>
    <submittedName>
        <fullName evidence="2">Uncharacterized protein</fullName>
    </submittedName>
</protein>
<evidence type="ECO:0000256" key="1">
    <source>
        <dbReference type="SAM" id="Phobius"/>
    </source>
</evidence>
<dbReference type="EMBL" id="ML178829">
    <property type="protein sequence ID" value="TFL00310.1"/>
    <property type="molecule type" value="Genomic_DNA"/>
</dbReference>
<dbReference type="AlphaFoldDB" id="A0A5C3QGQ2"/>
<gene>
    <name evidence="2" type="ORF">BDV98DRAFT_569571</name>
</gene>